<keyword evidence="1" id="KW-1133">Transmembrane helix</keyword>
<reference evidence="2 3" key="1">
    <citation type="journal article" date="2021" name="Sci. Rep.">
        <title>The distribution of antibiotic resistance genes in chicken gut microbiota commensals.</title>
        <authorList>
            <person name="Juricova H."/>
            <person name="Matiasovicova J."/>
            <person name="Kubasova T."/>
            <person name="Cejkova D."/>
            <person name="Rychlik I."/>
        </authorList>
    </citation>
    <scope>NUCLEOTIDE SEQUENCE [LARGE SCALE GENOMIC DNA]</scope>
    <source>
        <strain evidence="2 3">An819</strain>
    </source>
</reference>
<accession>A0A939B593</accession>
<keyword evidence="1" id="KW-0812">Transmembrane</keyword>
<keyword evidence="3" id="KW-1185">Reference proteome</keyword>
<comment type="caution">
    <text evidence="2">The sequence shown here is derived from an EMBL/GenBank/DDBJ whole genome shotgun (WGS) entry which is preliminary data.</text>
</comment>
<organism evidence="2 3">
    <name type="scientific">Marseilla massiliensis</name>
    <dbReference type="NCBI Taxonomy" id="1841864"/>
    <lineage>
        <taxon>Bacteria</taxon>
        <taxon>Pseudomonadati</taxon>
        <taxon>Bacteroidota</taxon>
        <taxon>Bacteroidia</taxon>
        <taxon>Bacteroidales</taxon>
        <taxon>Prevotellaceae</taxon>
        <taxon>Marseilla</taxon>
    </lineage>
</organism>
<evidence type="ECO:0000313" key="3">
    <source>
        <dbReference type="Proteomes" id="UP000764045"/>
    </source>
</evidence>
<protein>
    <submittedName>
        <fullName evidence="2">Uncharacterized protein</fullName>
    </submittedName>
</protein>
<dbReference type="Proteomes" id="UP000764045">
    <property type="component" value="Unassembled WGS sequence"/>
</dbReference>
<evidence type="ECO:0000256" key="1">
    <source>
        <dbReference type="SAM" id="Phobius"/>
    </source>
</evidence>
<gene>
    <name evidence="2" type="ORF">H6B30_11420</name>
</gene>
<feature type="transmembrane region" description="Helical" evidence="1">
    <location>
        <begin position="16"/>
        <end position="35"/>
    </location>
</feature>
<name>A0A939B593_9BACT</name>
<dbReference type="AlphaFoldDB" id="A0A939B593"/>
<evidence type="ECO:0000313" key="2">
    <source>
        <dbReference type="EMBL" id="MBM6662350.1"/>
    </source>
</evidence>
<keyword evidence="1" id="KW-0472">Membrane</keyword>
<proteinExistence type="predicted"/>
<dbReference type="RefSeq" id="WP_205110709.1">
    <property type="nucleotide sequence ID" value="NZ_JACJJL010000019.1"/>
</dbReference>
<feature type="transmembrane region" description="Helical" evidence="1">
    <location>
        <begin position="47"/>
        <end position="66"/>
    </location>
</feature>
<sequence length="152" mass="16936">MKTFNYVAKSVYRDNLVNIILSLMLILVPIVHPFGIKIGAARILDPFPTTVILVVAGHVLIIRVLMAIRHARLLAKAGGVITVDGGRITYQFAGRRKSEMRELLIADITAVSYDEEDGLLTVELTDGSEVVFDLDLFDNLTRFREFAALIHK</sequence>
<dbReference type="EMBL" id="JACJJL010000019">
    <property type="protein sequence ID" value="MBM6662350.1"/>
    <property type="molecule type" value="Genomic_DNA"/>
</dbReference>